<comment type="caution">
    <text evidence="2">The sequence shown here is derived from an EMBL/GenBank/DDBJ whole genome shotgun (WGS) entry which is preliminary data.</text>
</comment>
<dbReference type="InterPro" id="IPR044824">
    <property type="entry name" value="MAIN-like"/>
</dbReference>
<dbReference type="GO" id="GO:0010073">
    <property type="term" value="P:meristem maintenance"/>
    <property type="evidence" value="ECO:0007669"/>
    <property type="project" value="InterPro"/>
</dbReference>
<dbReference type="Pfam" id="PF10536">
    <property type="entry name" value="PMD"/>
    <property type="match status" value="2"/>
</dbReference>
<feature type="domain" description="Aminotransferase-like plant mobile" evidence="1">
    <location>
        <begin position="244"/>
        <end position="374"/>
    </location>
</feature>
<sequence length="448" mass="50577">MVRIGDVQHNYRRMEPGPIEATVLSRQKRHRSTSVWSAGSGADSTALTVRRREAALRRMGLPDDRIIPLVQAAGFGGLFRVPFIKLDWHLVTALVAGKVAARDSYVSYETWRDDHYTPGWKRDGGRVSMKWLDEAFGVLPLDADPIAVEQHARAYILRLIGGTIFADKSSSLVHLMFLPLLEDFNTAREYSWGSAALACLYRELCRASIVDKLQVGGVYVMPPEVFIPGYATGFQVTDLPTHVLREYRYTFDRQTDDQVVWQPYPPCVINALPLYCRSGSDIWLTSSPLICFAIIEMHQPNRVLRQFGMRQPIPSPSRSLDAPHGIDLRGGANDWAQTHGASIAMWDNRRDHIVQGEAYDGVMHHDDAYKEWYQRHTRQFIGRLGCSFEKMEKNLEQIYHLLGEDSEAYVLAGDTLALLKEQQSYFRIAPLPPPEAAAPAPLEPDLDG</sequence>
<dbReference type="PANTHER" id="PTHR46033:SF8">
    <property type="entry name" value="PROTEIN MAINTENANCE OF MERISTEMS-LIKE"/>
    <property type="match status" value="1"/>
</dbReference>
<accession>A0AAV6IHD7</accession>
<reference evidence="2" key="1">
    <citation type="submission" date="2020-08" db="EMBL/GenBank/DDBJ databases">
        <title>Plant Genome Project.</title>
        <authorList>
            <person name="Zhang R.-G."/>
        </authorList>
    </citation>
    <scope>NUCLEOTIDE SEQUENCE</scope>
    <source>
        <strain evidence="2">WSP0</strain>
        <tissue evidence="2">Leaf</tissue>
    </source>
</reference>
<protein>
    <recommendedName>
        <fullName evidence="1">Aminotransferase-like plant mobile domain-containing protein</fullName>
    </recommendedName>
</protein>
<dbReference type="EMBL" id="JACTNZ010000010">
    <property type="protein sequence ID" value="KAG5528086.1"/>
    <property type="molecule type" value="Genomic_DNA"/>
</dbReference>
<dbReference type="AlphaFoldDB" id="A0AAV6IHD7"/>
<evidence type="ECO:0000313" key="2">
    <source>
        <dbReference type="EMBL" id="KAG5528086.1"/>
    </source>
</evidence>
<keyword evidence="3" id="KW-1185">Reference proteome</keyword>
<proteinExistence type="predicted"/>
<dbReference type="InterPro" id="IPR019557">
    <property type="entry name" value="AminoTfrase-like_pln_mobile"/>
</dbReference>
<evidence type="ECO:0000259" key="1">
    <source>
        <dbReference type="Pfam" id="PF10536"/>
    </source>
</evidence>
<dbReference type="PANTHER" id="PTHR46033">
    <property type="entry name" value="PROTEIN MAIN-LIKE 2"/>
    <property type="match status" value="1"/>
</dbReference>
<dbReference type="Proteomes" id="UP000823749">
    <property type="component" value="Chromosome 10"/>
</dbReference>
<organism evidence="2 3">
    <name type="scientific">Rhododendron griersonianum</name>
    <dbReference type="NCBI Taxonomy" id="479676"/>
    <lineage>
        <taxon>Eukaryota</taxon>
        <taxon>Viridiplantae</taxon>
        <taxon>Streptophyta</taxon>
        <taxon>Embryophyta</taxon>
        <taxon>Tracheophyta</taxon>
        <taxon>Spermatophyta</taxon>
        <taxon>Magnoliopsida</taxon>
        <taxon>eudicotyledons</taxon>
        <taxon>Gunneridae</taxon>
        <taxon>Pentapetalae</taxon>
        <taxon>asterids</taxon>
        <taxon>Ericales</taxon>
        <taxon>Ericaceae</taxon>
        <taxon>Ericoideae</taxon>
        <taxon>Rhodoreae</taxon>
        <taxon>Rhododendron</taxon>
    </lineage>
</organism>
<evidence type="ECO:0000313" key="3">
    <source>
        <dbReference type="Proteomes" id="UP000823749"/>
    </source>
</evidence>
<name>A0AAV6IHD7_9ERIC</name>
<feature type="domain" description="Aminotransferase-like plant mobile" evidence="1">
    <location>
        <begin position="122"/>
        <end position="218"/>
    </location>
</feature>
<gene>
    <name evidence="2" type="ORF">RHGRI_028877</name>
</gene>